<organism evidence="1 2">
    <name type="scientific">Lindgomyces ingoldianus</name>
    <dbReference type="NCBI Taxonomy" id="673940"/>
    <lineage>
        <taxon>Eukaryota</taxon>
        <taxon>Fungi</taxon>
        <taxon>Dikarya</taxon>
        <taxon>Ascomycota</taxon>
        <taxon>Pezizomycotina</taxon>
        <taxon>Dothideomycetes</taxon>
        <taxon>Pleosporomycetidae</taxon>
        <taxon>Pleosporales</taxon>
        <taxon>Lindgomycetaceae</taxon>
        <taxon>Lindgomyces</taxon>
    </lineage>
</organism>
<keyword evidence="2" id="KW-1185">Reference proteome</keyword>
<accession>A0ACB6R844</accession>
<name>A0ACB6R844_9PLEO</name>
<reference evidence="1" key="1">
    <citation type="journal article" date="2020" name="Stud. Mycol.">
        <title>101 Dothideomycetes genomes: a test case for predicting lifestyles and emergence of pathogens.</title>
        <authorList>
            <person name="Haridas S."/>
            <person name="Albert R."/>
            <person name="Binder M."/>
            <person name="Bloem J."/>
            <person name="Labutti K."/>
            <person name="Salamov A."/>
            <person name="Andreopoulos B."/>
            <person name="Baker S."/>
            <person name="Barry K."/>
            <person name="Bills G."/>
            <person name="Bluhm B."/>
            <person name="Cannon C."/>
            <person name="Castanera R."/>
            <person name="Culley D."/>
            <person name="Daum C."/>
            <person name="Ezra D."/>
            <person name="Gonzalez J."/>
            <person name="Henrissat B."/>
            <person name="Kuo A."/>
            <person name="Liang C."/>
            <person name="Lipzen A."/>
            <person name="Lutzoni F."/>
            <person name="Magnuson J."/>
            <person name="Mondo S."/>
            <person name="Nolan M."/>
            <person name="Ohm R."/>
            <person name="Pangilinan J."/>
            <person name="Park H.-J."/>
            <person name="Ramirez L."/>
            <person name="Alfaro M."/>
            <person name="Sun H."/>
            <person name="Tritt A."/>
            <person name="Yoshinaga Y."/>
            <person name="Zwiers L.-H."/>
            <person name="Turgeon B."/>
            <person name="Goodwin S."/>
            <person name="Spatafora J."/>
            <person name="Crous P."/>
            <person name="Grigoriev I."/>
        </authorList>
    </citation>
    <scope>NUCLEOTIDE SEQUENCE</scope>
    <source>
        <strain evidence="1">ATCC 200398</strain>
    </source>
</reference>
<comment type="caution">
    <text evidence="1">The sequence shown here is derived from an EMBL/GenBank/DDBJ whole genome shotgun (WGS) entry which is preliminary data.</text>
</comment>
<dbReference type="EMBL" id="MU003496">
    <property type="protein sequence ID" value="KAF2475489.1"/>
    <property type="molecule type" value="Genomic_DNA"/>
</dbReference>
<proteinExistence type="predicted"/>
<sequence length="936" mass="104250">MDNYLRQSPEEDQDLFSSHHAFRNDESGSLLHNNSERSHSYYRLSPQGDQGFFSSPLFRNDESGSPLYNNGERSSSYYRLSPQGDQGFFSSPVFRNDESVSLFNNGERSDSYHLQSPEGDQGLFSGINAFRIDESRSLSYNDDERSDNYHVQIPGAGHYALQNYESVLQPHNRDDSSTDFMLSSHGLIQGLVEPVCLNSTTQDPRPRLYNQLRLENLSGLSYRVDAVPNNEYATGSNSSSVLQGAHIVAQSPGAAFPDVSLAMASLPISPESKSTQFLSCNLCESSFNGRYAKGNLRRHRRNVHGYSPCGPRKLPCLVSHCDKLFRREDSRLKHERKCHPGLATKPPIPRKGKRVKDELHPRLVLAREPALELAREPALELAREPVLEPAFPAKSNKKEQSPSPIQKFQDSSTSSPRFFQIWDLALQNLRESRLATSSSSRGARPINQPSSGKIQKSLQTRIKAQKRKLPPEKTLGCPVQKHSIVHSQASPCGGVNAQYMSEVRQHLQPGRSRKHGDFPTFVALCQICNEHVVDENEWTVTHLRGLCSSRPQARGNLATQWRLLYRKLYPDSTKLPSPYNGDNSWTAISGLTQSPFSPDPQSSPSPGRTPTPTREPFLEMQPQDEIQAITPTLRATEQEVQVREAAVLMSLLDSSRRLYTQLLLEAGTMLTHEECQRLADQAEEDFTRNLTQLRAEHGMNKPAVSPQETPSSNGNEPQSTYHIPLQEESPGPAPTRNQDNDWSSMNASAVHPEPMQGVLLGDNWSLMNTAATHPEPMQGRLAGVTATDKATQYVPSRTEGETVLAQYEPQRDPSLSSYLHFTASIQSIDPSHFWEDSTVDHFGGPNLNDCNSSQDSTYGSGSPASFETSWAPPNQNLLYSAYDASLRDSGHEGRRRCMHSGPSSERSESSSLKPPHDSENFPARGFGYLPANIEDV</sequence>
<dbReference type="Proteomes" id="UP000799755">
    <property type="component" value="Unassembled WGS sequence"/>
</dbReference>
<protein>
    <submittedName>
        <fullName evidence="1">Uncharacterized protein</fullName>
    </submittedName>
</protein>
<gene>
    <name evidence="1" type="ORF">BDR25DRAFT_382501</name>
</gene>
<evidence type="ECO:0000313" key="1">
    <source>
        <dbReference type="EMBL" id="KAF2475489.1"/>
    </source>
</evidence>
<evidence type="ECO:0000313" key="2">
    <source>
        <dbReference type="Proteomes" id="UP000799755"/>
    </source>
</evidence>